<sequence length="311" mass="35238">MPTPCRIAVFYDGTYFNKVTNYYLYQHERRARLSIKGLHDFIVAEVAKAEGADPRLCQIVDASYFRGRLTAQMAQERDKLFGERLFEDMLLRADVNLFQQHVSVLADGSFEERRIDVWMALECFEATQLKHYDVVVLLTGDGDFVPLVRKLAGLGTRVMLLGWDFSFEREGKQYRTQVSGALLDKVHYPVMMDKVIDARERRADPLVNNLFLSRPADLPPRNAPVPAPAPAEVEDALERPGVLVNWFPDKGYGFIRPVLGGDNLFFHVSELQDCAADQLYLQCSLSYLLARGDRGPVAKQVRLLGEDAPPL</sequence>
<name>A0A931NK07_9BURK</name>
<dbReference type="Pfam" id="PF01936">
    <property type="entry name" value="NYN"/>
    <property type="match status" value="1"/>
</dbReference>
<dbReference type="RefSeq" id="WP_198112967.1">
    <property type="nucleotide sequence ID" value="NZ_JAEDAK010000019.1"/>
</dbReference>
<dbReference type="Gene3D" id="2.40.50.140">
    <property type="entry name" value="Nucleic acid-binding proteins"/>
    <property type="match status" value="1"/>
</dbReference>
<protein>
    <submittedName>
        <fullName evidence="2">NYN domain-containing protein</fullName>
    </submittedName>
</protein>
<dbReference type="CDD" id="cd04458">
    <property type="entry name" value="CSP_CDS"/>
    <property type="match status" value="1"/>
</dbReference>
<reference evidence="2" key="1">
    <citation type="submission" date="2020-12" db="EMBL/GenBank/DDBJ databases">
        <title>The genome sequence of Inhella sp. 1Y17.</title>
        <authorList>
            <person name="Liu Y."/>
        </authorList>
    </citation>
    <scope>NUCLEOTIDE SEQUENCE</scope>
    <source>
        <strain evidence="2">1Y17</strain>
    </source>
</reference>
<dbReference type="GO" id="GO:0004540">
    <property type="term" value="F:RNA nuclease activity"/>
    <property type="evidence" value="ECO:0007669"/>
    <property type="project" value="InterPro"/>
</dbReference>
<dbReference type="InterPro" id="IPR021139">
    <property type="entry name" value="NYN"/>
</dbReference>
<proteinExistence type="predicted"/>
<evidence type="ECO:0000313" key="3">
    <source>
        <dbReference type="Proteomes" id="UP000613266"/>
    </source>
</evidence>
<dbReference type="Gene3D" id="3.40.50.1010">
    <property type="entry name" value="5'-nuclease"/>
    <property type="match status" value="1"/>
</dbReference>
<dbReference type="PANTHER" id="PTHR35458:SF8">
    <property type="entry name" value="SLR0650 PROTEIN"/>
    <property type="match status" value="1"/>
</dbReference>
<dbReference type="PANTHER" id="PTHR35458">
    <property type="entry name" value="SLR0755 PROTEIN"/>
    <property type="match status" value="1"/>
</dbReference>
<dbReference type="InterPro" id="IPR012340">
    <property type="entry name" value="NA-bd_OB-fold"/>
</dbReference>
<dbReference type="PROSITE" id="PS51857">
    <property type="entry name" value="CSD_2"/>
    <property type="match status" value="1"/>
</dbReference>
<dbReference type="GO" id="GO:0003676">
    <property type="term" value="F:nucleic acid binding"/>
    <property type="evidence" value="ECO:0007669"/>
    <property type="project" value="InterPro"/>
</dbReference>
<dbReference type="EMBL" id="JAEDAK010000019">
    <property type="protein sequence ID" value="MBH9579200.1"/>
    <property type="molecule type" value="Genomic_DNA"/>
</dbReference>
<dbReference type="InterPro" id="IPR047140">
    <property type="entry name" value="LabA"/>
</dbReference>
<dbReference type="Pfam" id="PF00313">
    <property type="entry name" value="CSD"/>
    <property type="match status" value="1"/>
</dbReference>
<evidence type="ECO:0000313" key="2">
    <source>
        <dbReference type="EMBL" id="MBH9579200.1"/>
    </source>
</evidence>
<dbReference type="AlphaFoldDB" id="A0A931NK07"/>
<feature type="domain" description="CSD" evidence="1">
    <location>
        <begin position="238"/>
        <end position="303"/>
    </location>
</feature>
<evidence type="ECO:0000259" key="1">
    <source>
        <dbReference type="PROSITE" id="PS51857"/>
    </source>
</evidence>
<comment type="caution">
    <text evidence="2">The sequence shown here is derived from an EMBL/GenBank/DDBJ whole genome shotgun (WGS) entry which is preliminary data.</text>
</comment>
<gene>
    <name evidence="2" type="ORF">I7X39_20085</name>
</gene>
<dbReference type="SUPFAM" id="SSF50249">
    <property type="entry name" value="Nucleic acid-binding proteins"/>
    <property type="match status" value="1"/>
</dbReference>
<keyword evidence="3" id="KW-1185">Reference proteome</keyword>
<accession>A0A931NK07</accession>
<organism evidence="2 3">
    <name type="scientific">Inhella proteolytica</name>
    <dbReference type="NCBI Taxonomy" id="2795029"/>
    <lineage>
        <taxon>Bacteria</taxon>
        <taxon>Pseudomonadati</taxon>
        <taxon>Pseudomonadota</taxon>
        <taxon>Betaproteobacteria</taxon>
        <taxon>Burkholderiales</taxon>
        <taxon>Sphaerotilaceae</taxon>
        <taxon>Inhella</taxon>
    </lineage>
</organism>
<dbReference type="Proteomes" id="UP000613266">
    <property type="component" value="Unassembled WGS sequence"/>
</dbReference>
<dbReference type="InterPro" id="IPR002059">
    <property type="entry name" value="CSP_DNA-bd"/>
</dbReference>